<proteinExistence type="predicted"/>
<accession>A0A917NAN3</accession>
<reference evidence="1" key="2">
    <citation type="submission" date="2020-09" db="EMBL/GenBank/DDBJ databases">
        <authorList>
            <person name="Sun Q."/>
            <person name="Ohkuma M."/>
        </authorList>
    </citation>
    <scope>NUCLEOTIDE SEQUENCE</scope>
    <source>
        <strain evidence="1">JCM 30804</strain>
    </source>
</reference>
<evidence type="ECO:0000313" key="2">
    <source>
        <dbReference type="Proteomes" id="UP000613743"/>
    </source>
</evidence>
<comment type="caution">
    <text evidence="1">The sequence shown here is derived from an EMBL/GenBank/DDBJ whole genome shotgun (WGS) entry which is preliminary data.</text>
</comment>
<protein>
    <recommendedName>
        <fullName evidence="3">YfcL family protein</fullName>
    </recommendedName>
</protein>
<name>A0A917NAN3_9GAMM</name>
<dbReference type="Pfam" id="PF08891">
    <property type="entry name" value="YfcL"/>
    <property type="match status" value="1"/>
</dbReference>
<keyword evidence="2" id="KW-1185">Reference proteome</keyword>
<reference evidence="1" key="1">
    <citation type="journal article" date="2014" name="Int. J. Syst. Evol. Microbiol.">
        <title>Complete genome sequence of Corynebacterium casei LMG S-19264T (=DSM 44701T), isolated from a smear-ripened cheese.</title>
        <authorList>
            <consortium name="US DOE Joint Genome Institute (JGI-PGF)"/>
            <person name="Walter F."/>
            <person name="Albersmeier A."/>
            <person name="Kalinowski J."/>
            <person name="Ruckert C."/>
        </authorList>
    </citation>
    <scope>NUCLEOTIDE SEQUENCE</scope>
    <source>
        <strain evidence="1">JCM 30804</strain>
    </source>
</reference>
<organism evidence="1 2">
    <name type="scientific">Shewanella gelidii</name>
    <dbReference type="NCBI Taxonomy" id="1642821"/>
    <lineage>
        <taxon>Bacteria</taxon>
        <taxon>Pseudomonadati</taxon>
        <taxon>Pseudomonadota</taxon>
        <taxon>Gammaproteobacteria</taxon>
        <taxon>Alteromonadales</taxon>
        <taxon>Shewanellaceae</taxon>
        <taxon>Shewanella</taxon>
    </lineage>
</organism>
<dbReference type="InterPro" id="IPR014987">
    <property type="entry name" value="UPF_YfcL"/>
</dbReference>
<dbReference type="Proteomes" id="UP000613743">
    <property type="component" value="Unassembled WGS sequence"/>
</dbReference>
<dbReference type="RefSeq" id="WP_188920672.1">
    <property type="nucleotide sequence ID" value="NZ_BMPZ01000005.1"/>
</dbReference>
<evidence type="ECO:0008006" key="3">
    <source>
        <dbReference type="Google" id="ProtNLM"/>
    </source>
</evidence>
<gene>
    <name evidence="1" type="primary">yfcL</name>
    <name evidence="1" type="ORF">GCM10009332_21130</name>
</gene>
<dbReference type="AlphaFoldDB" id="A0A917NAN3"/>
<sequence length="89" mass="10003">MLEKYEQVIDQWIEDIVNNGDDDALFASGYLQGHVAVVLAKLDDAQESDFAALENNMAECMALARKELEDADFALVQTAWLDLRDRLLA</sequence>
<evidence type="ECO:0000313" key="1">
    <source>
        <dbReference type="EMBL" id="GGI83621.1"/>
    </source>
</evidence>
<dbReference type="EMBL" id="BMPZ01000005">
    <property type="protein sequence ID" value="GGI83621.1"/>
    <property type="molecule type" value="Genomic_DNA"/>
</dbReference>